<evidence type="ECO:0000313" key="6">
    <source>
        <dbReference type="EMBL" id="MEK0307075.1"/>
    </source>
</evidence>
<dbReference type="CDD" id="cd09854">
    <property type="entry name" value="PIN_VapC-like"/>
    <property type="match status" value="1"/>
</dbReference>
<reference evidence="6 7" key="1">
    <citation type="submission" date="2024-02" db="EMBL/GenBank/DDBJ databases">
        <title>Bifidobacterium honeyensis sp. nov., isolated from the comb honey.</title>
        <authorList>
            <person name="Liu W."/>
            <person name="Li Y."/>
        </authorList>
    </citation>
    <scope>NUCLEOTIDE SEQUENCE [LARGE SCALE GENOMIC DNA]</scope>
    <source>
        <strain evidence="6 7">IMAU50988</strain>
    </source>
</reference>
<evidence type="ECO:0000256" key="3">
    <source>
        <dbReference type="ARBA" id="ARBA00022801"/>
    </source>
</evidence>
<gene>
    <name evidence="6" type="ORF">V8P97_06330</name>
</gene>
<accession>A0ABU8ZP99</accession>
<keyword evidence="4" id="KW-0460">Magnesium</keyword>
<evidence type="ECO:0000256" key="1">
    <source>
        <dbReference type="ARBA" id="ARBA00022722"/>
    </source>
</evidence>
<keyword evidence="7" id="KW-1185">Reference proteome</keyword>
<keyword evidence="3" id="KW-0378">Hydrolase</keyword>
<dbReference type="EMBL" id="JBANBB010000001">
    <property type="protein sequence ID" value="MEK0307075.1"/>
    <property type="molecule type" value="Genomic_DNA"/>
</dbReference>
<evidence type="ECO:0000259" key="5">
    <source>
        <dbReference type="Pfam" id="PF01850"/>
    </source>
</evidence>
<sequence length="185" mass="20260">MAEDPIPTPYPRRALVDASVLLDVALGRAGAQAPARFQRSRKLLDDAIEGEFELLLPSSILLELTSQCDGVIGTRPRLNKREADRRKRVVDWCRASGLSMVDLTADAALWFAADTPFQVLSPGEASVLASARYAHAEVVYTWDDSFIKAVDKADRQAPCGVRVCNPPLLPAVQEDLFTAMEVAEH</sequence>
<keyword evidence="1" id="KW-0540">Nuclease</keyword>
<evidence type="ECO:0000256" key="2">
    <source>
        <dbReference type="ARBA" id="ARBA00022723"/>
    </source>
</evidence>
<name>A0ABU8ZP99_9BIFI</name>
<proteinExistence type="predicted"/>
<dbReference type="InterPro" id="IPR002716">
    <property type="entry name" value="PIN_dom"/>
</dbReference>
<dbReference type="InterPro" id="IPR029060">
    <property type="entry name" value="PIN-like_dom_sf"/>
</dbReference>
<dbReference type="Pfam" id="PF01850">
    <property type="entry name" value="PIN"/>
    <property type="match status" value="1"/>
</dbReference>
<feature type="domain" description="PIN" evidence="5">
    <location>
        <begin position="15"/>
        <end position="149"/>
    </location>
</feature>
<dbReference type="Proteomes" id="UP001373159">
    <property type="component" value="Unassembled WGS sequence"/>
</dbReference>
<protein>
    <submittedName>
        <fullName evidence="6">PIN domain-containing protein</fullName>
    </submittedName>
</protein>
<comment type="caution">
    <text evidence="6">The sequence shown here is derived from an EMBL/GenBank/DDBJ whole genome shotgun (WGS) entry which is preliminary data.</text>
</comment>
<evidence type="ECO:0000313" key="7">
    <source>
        <dbReference type="Proteomes" id="UP001373159"/>
    </source>
</evidence>
<dbReference type="SUPFAM" id="SSF88723">
    <property type="entry name" value="PIN domain-like"/>
    <property type="match status" value="1"/>
</dbReference>
<evidence type="ECO:0000256" key="4">
    <source>
        <dbReference type="ARBA" id="ARBA00022842"/>
    </source>
</evidence>
<keyword evidence="2" id="KW-0479">Metal-binding</keyword>
<organism evidence="6 7">
    <name type="scientific">Bifidobacterium favimelis</name>
    <dbReference type="NCBI Taxonomy" id="3122979"/>
    <lineage>
        <taxon>Bacteria</taxon>
        <taxon>Bacillati</taxon>
        <taxon>Actinomycetota</taxon>
        <taxon>Actinomycetes</taxon>
        <taxon>Bifidobacteriales</taxon>
        <taxon>Bifidobacteriaceae</taxon>
        <taxon>Bifidobacterium</taxon>
    </lineage>
</organism>